<comment type="caution">
    <text evidence="2">The sequence shown here is derived from an EMBL/GenBank/DDBJ whole genome shotgun (WGS) entry which is preliminary data.</text>
</comment>
<dbReference type="InterPro" id="IPR000718">
    <property type="entry name" value="Peptidase_M13"/>
</dbReference>
<keyword evidence="1" id="KW-0732">Signal</keyword>
<feature type="chain" id="PRO_5041401922" description="Peptidase M13 N-terminal domain-containing protein" evidence="1">
    <location>
        <begin position="20"/>
        <end position="465"/>
    </location>
</feature>
<evidence type="ECO:0008006" key="4">
    <source>
        <dbReference type="Google" id="ProtNLM"/>
    </source>
</evidence>
<evidence type="ECO:0000313" key="2">
    <source>
        <dbReference type="EMBL" id="KAK0420130.1"/>
    </source>
</evidence>
<evidence type="ECO:0000313" key="3">
    <source>
        <dbReference type="Proteomes" id="UP001175271"/>
    </source>
</evidence>
<keyword evidence="3" id="KW-1185">Reference proteome</keyword>
<dbReference type="Proteomes" id="UP001175271">
    <property type="component" value="Unassembled WGS sequence"/>
</dbReference>
<feature type="signal peptide" evidence="1">
    <location>
        <begin position="1"/>
        <end position="19"/>
    </location>
</feature>
<accession>A0AA39I963</accession>
<gene>
    <name evidence="2" type="ORF">QR680_014531</name>
</gene>
<dbReference type="GO" id="GO:0004222">
    <property type="term" value="F:metalloendopeptidase activity"/>
    <property type="evidence" value="ECO:0007669"/>
    <property type="project" value="InterPro"/>
</dbReference>
<sequence>MRLKLLFLLSALSATYAHGRHYNHNFSKYIHPCHDFHAFVCNKMENTEGEDSLLGELNGDFKTKLKDALVIEGDVVMDEFKKIFDAKNKALFLEAAGRNFSQLTMKRGGYKSTCSFVLAEKPEDSPDNRHVDVARRIFEKMIAERAVSLQYDRVLFVLDAKKSIDMLFSYNRTEVEEIYRREQEISESTKHNLTTNPVIKDYTSLLLSRHIQKGSFMNYNTPQKILNDTKQFMVESIQNASWIPEERKTAVLARINDMKFVFGVPNHGIKMDYVDKIIEDIQIRYSELKANSTLPVKCDAECMLKHKLEFLESAYNSSGLDVNDDTLHANFYVMNEKTGELENFPFSLVDPETSYYDYGYGNSSNTMRGEMKVETLRLAAKMFSSRIKTQSWAPVGARAHKKNGQVDFDTFTPMEWFFIGAEMSTCDKSEGFTTMYKAIPEFQNTFFCRPFQELFGSDDDVCSIF</sequence>
<reference evidence="2" key="1">
    <citation type="submission" date="2023-06" db="EMBL/GenBank/DDBJ databases">
        <title>Genomic analysis of the entomopathogenic nematode Steinernema hermaphroditum.</title>
        <authorList>
            <person name="Schwarz E.M."/>
            <person name="Heppert J.K."/>
            <person name="Baniya A."/>
            <person name="Schwartz H.T."/>
            <person name="Tan C.-H."/>
            <person name="Antoshechkin I."/>
            <person name="Sternberg P.W."/>
            <person name="Goodrich-Blair H."/>
            <person name="Dillman A.R."/>
        </authorList>
    </citation>
    <scope>NUCLEOTIDE SEQUENCE</scope>
    <source>
        <strain evidence="2">PS9179</strain>
        <tissue evidence="2">Whole animal</tissue>
    </source>
</reference>
<evidence type="ECO:0000256" key="1">
    <source>
        <dbReference type="SAM" id="SignalP"/>
    </source>
</evidence>
<organism evidence="2 3">
    <name type="scientific">Steinernema hermaphroditum</name>
    <dbReference type="NCBI Taxonomy" id="289476"/>
    <lineage>
        <taxon>Eukaryota</taxon>
        <taxon>Metazoa</taxon>
        <taxon>Ecdysozoa</taxon>
        <taxon>Nematoda</taxon>
        <taxon>Chromadorea</taxon>
        <taxon>Rhabditida</taxon>
        <taxon>Tylenchina</taxon>
        <taxon>Panagrolaimomorpha</taxon>
        <taxon>Strongyloidoidea</taxon>
        <taxon>Steinernematidae</taxon>
        <taxon>Steinernema</taxon>
    </lineage>
</organism>
<dbReference type="AlphaFoldDB" id="A0AA39I963"/>
<proteinExistence type="predicted"/>
<name>A0AA39I963_9BILA</name>
<dbReference type="PROSITE" id="PS51885">
    <property type="entry name" value="NEPRILYSIN"/>
    <property type="match status" value="1"/>
</dbReference>
<dbReference type="SUPFAM" id="SSF55486">
    <property type="entry name" value="Metalloproteases ('zincins'), catalytic domain"/>
    <property type="match status" value="1"/>
</dbReference>
<dbReference type="EMBL" id="JAUCMV010000002">
    <property type="protein sequence ID" value="KAK0420130.1"/>
    <property type="molecule type" value="Genomic_DNA"/>
</dbReference>
<protein>
    <recommendedName>
        <fullName evidence="4">Peptidase M13 N-terminal domain-containing protein</fullName>
    </recommendedName>
</protein>
<dbReference type="GO" id="GO:0006508">
    <property type="term" value="P:proteolysis"/>
    <property type="evidence" value="ECO:0007669"/>
    <property type="project" value="InterPro"/>
</dbReference>